<sequence>MTEADDRLNEILAFADDPGTAAGVPGGAPDIEPNSVPEIVPDTLRRWLGRRPDGVTFFRGFLKIYGVPGQSVIDVEQWNEAECWKFAWPGDLDRYWCFAGTAMGEQFAVENPSRGGTAASPVYSLDPLTMAPSVFAESLEDFFALIGQGPEAFVYEDVTWDLVDRHGSFGLADGVVAVPPRILQRQVDANSFMTMPYKTVMILNGDCFSEASKCPVGTQIAGITTYTDEHGRERIRFRIWTS</sequence>
<reference evidence="2 3" key="2">
    <citation type="submission" date="2015-10" db="EMBL/GenBank/DDBJ databases">
        <title>Draft Genome Sequence of Prosthecomicrobium hirschii ATCC 27832.</title>
        <authorList>
            <person name="Daniel J."/>
            <person name="Givan S.A."/>
            <person name="Brun Y.V."/>
            <person name="Brown P.J."/>
        </authorList>
    </citation>
    <scope>NUCLEOTIDE SEQUENCE [LARGE SCALE GENOMIC DNA]</scope>
    <source>
        <strain evidence="2 3">16</strain>
    </source>
</reference>
<accession>A0A0P6VXK8</accession>
<keyword evidence="3" id="KW-1185">Reference proteome</keyword>
<reference evidence="2 3" key="1">
    <citation type="submission" date="2015-09" db="EMBL/GenBank/DDBJ databases">
        <authorList>
            <person name="Jackson K.R."/>
            <person name="Lunt B.L."/>
            <person name="Fisher J.N.B."/>
            <person name="Gardner A.V."/>
            <person name="Bailey M.E."/>
            <person name="Deus L.M."/>
            <person name="Earl A.S."/>
            <person name="Gibby P.D."/>
            <person name="Hartmann K.A."/>
            <person name="Liu J.E."/>
            <person name="Manci A.M."/>
            <person name="Nielsen D.A."/>
            <person name="Solomon M.B."/>
            <person name="Breakwell D.P."/>
            <person name="Burnett S.H."/>
            <person name="Grose J.H."/>
        </authorList>
    </citation>
    <scope>NUCLEOTIDE SEQUENCE [LARGE SCALE GENOMIC DNA]</scope>
    <source>
        <strain evidence="2 3">16</strain>
    </source>
</reference>
<evidence type="ECO:0000313" key="2">
    <source>
        <dbReference type="EMBL" id="KPL51557.1"/>
    </source>
</evidence>
<feature type="compositionally biased region" description="Low complexity" evidence="1">
    <location>
        <begin position="17"/>
        <end position="30"/>
    </location>
</feature>
<protein>
    <recommendedName>
        <fullName evidence="4">Knr4/Smi1-like domain-containing protein</fullName>
    </recommendedName>
</protein>
<proteinExistence type="predicted"/>
<evidence type="ECO:0000313" key="3">
    <source>
        <dbReference type="Proteomes" id="UP000048984"/>
    </source>
</evidence>
<dbReference type="Proteomes" id="UP000048984">
    <property type="component" value="Unassembled WGS sequence"/>
</dbReference>
<evidence type="ECO:0000256" key="1">
    <source>
        <dbReference type="SAM" id="MobiDB-lite"/>
    </source>
</evidence>
<organism evidence="2 3">
    <name type="scientific">Prosthecodimorpha hirschii</name>
    <dbReference type="NCBI Taxonomy" id="665126"/>
    <lineage>
        <taxon>Bacteria</taxon>
        <taxon>Pseudomonadati</taxon>
        <taxon>Pseudomonadota</taxon>
        <taxon>Alphaproteobacteria</taxon>
        <taxon>Hyphomicrobiales</taxon>
        <taxon>Ancalomicrobiaceae</taxon>
        <taxon>Prosthecodimorpha</taxon>
    </lineage>
</organism>
<comment type="caution">
    <text evidence="2">The sequence shown here is derived from an EMBL/GenBank/DDBJ whole genome shotgun (WGS) entry which is preliminary data.</text>
</comment>
<dbReference type="AlphaFoldDB" id="A0A0P6VXK8"/>
<gene>
    <name evidence="2" type="ORF">ABB55_04360</name>
</gene>
<dbReference type="EMBL" id="LJYW01000001">
    <property type="protein sequence ID" value="KPL51557.1"/>
    <property type="molecule type" value="Genomic_DNA"/>
</dbReference>
<name>A0A0P6VXK8_9HYPH</name>
<dbReference type="RefSeq" id="WP_054357719.1">
    <property type="nucleotide sequence ID" value="NZ_LJYW01000001.1"/>
</dbReference>
<feature type="region of interest" description="Disordered" evidence="1">
    <location>
        <begin position="17"/>
        <end position="36"/>
    </location>
</feature>
<evidence type="ECO:0008006" key="4">
    <source>
        <dbReference type="Google" id="ProtNLM"/>
    </source>
</evidence>